<dbReference type="PANTHER" id="PTHR48085:SF5">
    <property type="entry name" value="CADMIUM_ZINC-TRANSPORTING ATPASE HMA4-RELATED"/>
    <property type="match status" value="1"/>
</dbReference>
<evidence type="ECO:0000256" key="1">
    <source>
        <dbReference type="ARBA" id="ARBA00004141"/>
    </source>
</evidence>
<dbReference type="CDD" id="cd00371">
    <property type="entry name" value="HMA"/>
    <property type="match status" value="1"/>
</dbReference>
<evidence type="ECO:0000313" key="16">
    <source>
        <dbReference type="Proteomes" id="UP000217771"/>
    </source>
</evidence>
<evidence type="ECO:0000256" key="4">
    <source>
        <dbReference type="ARBA" id="ARBA00022723"/>
    </source>
</evidence>
<comment type="similarity">
    <text evidence="2 12">Belongs to the cation transport ATPase (P-type) (TC 3.A.3) family. Type IB subfamily.</text>
</comment>
<proteinExistence type="inferred from homology"/>
<dbReference type="Gene3D" id="3.40.1110.10">
    <property type="entry name" value="Calcium-transporting ATPase, cytoplasmic domain N"/>
    <property type="match status" value="1"/>
</dbReference>
<dbReference type="InterPro" id="IPR006121">
    <property type="entry name" value="HMA_dom"/>
</dbReference>
<dbReference type="SUPFAM" id="SSF55008">
    <property type="entry name" value="HMA, heavy metal-associated domain"/>
    <property type="match status" value="1"/>
</dbReference>
<dbReference type="InterPro" id="IPR008250">
    <property type="entry name" value="ATPase_P-typ_transduc_dom_A_sf"/>
</dbReference>
<sequence>MTEHTCCSSHGDTTRPSAKPRPSAPPPGTQPLQLYIEAMDCPTEEGLLRRALEDMPGIERLDFDLIGRVLTVHHREASEDTIHHRIAATGMTAQRHDPTRRAPTANDDEHWWKLGIAATLALAAEASHWLGLAEPWLAAALALTAIALVGLPTWKKGFIALRHRTLNINALMSVAVTGALLIGQWAEAAMVLVLFTLAERIEARSLGRARNAIRELLSLAPESASVCQPDGTFLSTPASDVAIESLVRVRPGERLALDGKVAEGQPALDESPITGESLPVDKTPGDDVFAGSINQGSEFLYRTSRVASDTTLARIIHTVEQAQASRAPTQRFIDRFAAVYTPAIFAIALLTALLLPLLFGVAWMEGIYRALVLLVIACPCALVISTPVTIVSGLAAAARSGILIKGGNVLEQGHRLVTLAFDKTGTLTQGRPSQRSWHPLDPTLGEPARAGLRALAAGLAARSSHPVSAALTRAAEADGITPLDVSDVQELPGHGVTAAQDGRRIWLGNRRLMQQFAAVDDAFESHLAEHEARGETLVILGEENRPLALFAVGDPLREESRDAIEALHRLGVTTLMLSGDNPASVAAVAAQVGIDEAHGGLLPEDKLVVIETRAQQGPVGMVGDGINDAPALARADIGFAMGALGSDAAIETADVALMDDDPRRLADFLSLSRRTRSVLLQNIAIALGLKALFMTLAFTGHATLWMAVFADMGASLIVVANGLRLLRINRNPR</sequence>
<dbReference type="GO" id="GO:0046872">
    <property type="term" value="F:metal ion binding"/>
    <property type="evidence" value="ECO:0007669"/>
    <property type="project" value="UniProtKB-KW"/>
</dbReference>
<evidence type="ECO:0000259" key="14">
    <source>
        <dbReference type="PROSITE" id="PS50846"/>
    </source>
</evidence>
<evidence type="ECO:0000256" key="5">
    <source>
        <dbReference type="ARBA" id="ARBA00022741"/>
    </source>
</evidence>
<evidence type="ECO:0000256" key="11">
    <source>
        <dbReference type="ARBA" id="ARBA00047308"/>
    </source>
</evidence>
<dbReference type="InterPro" id="IPR051014">
    <property type="entry name" value="Cation_Transport_ATPase_IB"/>
</dbReference>
<reference evidence="15 16" key="1">
    <citation type="submission" date="2017-08" db="EMBL/GenBank/DDBJ databases">
        <title>Halomonas alkalisoli sp. nov., isolated from saline alkaline soil.</title>
        <authorList>
            <person name="Wang D."/>
            <person name="Zhang G."/>
        </authorList>
    </citation>
    <scope>NUCLEOTIDE SEQUENCE [LARGE SCALE GENOMIC DNA]</scope>
    <source>
        <strain evidence="15 16">WRN001</strain>
    </source>
</reference>
<keyword evidence="6 12" id="KW-0067">ATP-binding</keyword>
<dbReference type="Pfam" id="PF00702">
    <property type="entry name" value="Hydrolase"/>
    <property type="match status" value="1"/>
</dbReference>
<dbReference type="SFLD" id="SFLDS00003">
    <property type="entry name" value="Haloacid_Dehalogenase"/>
    <property type="match status" value="1"/>
</dbReference>
<keyword evidence="12" id="KW-1003">Cell membrane</keyword>
<dbReference type="InterPro" id="IPR044492">
    <property type="entry name" value="P_typ_ATPase_HD_dom"/>
</dbReference>
<dbReference type="Gene3D" id="3.40.50.1000">
    <property type="entry name" value="HAD superfamily/HAD-like"/>
    <property type="match status" value="1"/>
</dbReference>
<evidence type="ECO:0000256" key="13">
    <source>
        <dbReference type="SAM" id="MobiDB-lite"/>
    </source>
</evidence>
<feature type="transmembrane region" description="Helical" evidence="12">
    <location>
        <begin position="136"/>
        <end position="154"/>
    </location>
</feature>
<dbReference type="NCBIfam" id="TIGR01525">
    <property type="entry name" value="ATPase-IB_hvy"/>
    <property type="match status" value="1"/>
</dbReference>
<keyword evidence="3 12" id="KW-0812">Transmembrane</keyword>
<dbReference type="GO" id="GO:0005524">
    <property type="term" value="F:ATP binding"/>
    <property type="evidence" value="ECO:0007669"/>
    <property type="project" value="UniProtKB-UniRule"/>
</dbReference>
<dbReference type="InterPro" id="IPR036163">
    <property type="entry name" value="HMA_dom_sf"/>
</dbReference>
<dbReference type="InterPro" id="IPR027256">
    <property type="entry name" value="P-typ_ATPase_IB"/>
</dbReference>
<accession>A0A2A2F0Y3</accession>
<keyword evidence="16" id="KW-1185">Reference proteome</keyword>
<dbReference type="InterPro" id="IPR023298">
    <property type="entry name" value="ATPase_P-typ_TM_dom_sf"/>
</dbReference>
<dbReference type="InterPro" id="IPR023299">
    <property type="entry name" value="ATPase_P-typ_cyto_dom_N"/>
</dbReference>
<dbReference type="InterPro" id="IPR036412">
    <property type="entry name" value="HAD-like_sf"/>
</dbReference>
<dbReference type="InterPro" id="IPR023214">
    <property type="entry name" value="HAD_sf"/>
</dbReference>
<keyword evidence="9 12" id="KW-0472">Membrane</keyword>
<protein>
    <recommendedName>
        <fullName evidence="10">P-type Zn(2+) transporter</fullName>
        <ecNumber evidence="10">7.2.2.12</ecNumber>
    </recommendedName>
</protein>
<feature type="transmembrane region" description="Helical" evidence="12">
    <location>
        <begin position="370"/>
        <end position="397"/>
    </location>
</feature>
<dbReference type="Gene3D" id="2.70.150.10">
    <property type="entry name" value="Calcium-transporting ATPase, cytoplasmic transduction domain A"/>
    <property type="match status" value="1"/>
</dbReference>
<dbReference type="SFLD" id="SFLDG00002">
    <property type="entry name" value="C1.7:_P-type_atpase_like"/>
    <property type="match status" value="1"/>
</dbReference>
<evidence type="ECO:0000256" key="9">
    <source>
        <dbReference type="ARBA" id="ARBA00023136"/>
    </source>
</evidence>
<dbReference type="RefSeq" id="WP_095619971.1">
    <property type="nucleotide sequence ID" value="NZ_NSKB01000002.1"/>
</dbReference>
<dbReference type="Proteomes" id="UP000217771">
    <property type="component" value="Unassembled WGS sequence"/>
</dbReference>
<comment type="subcellular location">
    <subcellularLocation>
        <location evidence="12">Cell membrane</location>
    </subcellularLocation>
    <subcellularLocation>
        <location evidence="1">Membrane</location>
        <topology evidence="1">Multi-pass membrane protein</topology>
    </subcellularLocation>
</comment>
<feature type="transmembrane region" description="Helical" evidence="12">
    <location>
        <begin position="678"/>
        <end position="698"/>
    </location>
</feature>
<evidence type="ECO:0000256" key="2">
    <source>
        <dbReference type="ARBA" id="ARBA00006024"/>
    </source>
</evidence>
<dbReference type="SUPFAM" id="SSF81653">
    <property type="entry name" value="Calcium ATPase, transduction domain A"/>
    <property type="match status" value="1"/>
</dbReference>
<dbReference type="PROSITE" id="PS00154">
    <property type="entry name" value="ATPASE_E1_E2"/>
    <property type="match status" value="1"/>
</dbReference>
<feature type="transmembrane region" description="Helical" evidence="12">
    <location>
        <begin position="336"/>
        <end position="364"/>
    </location>
</feature>
<evidence type="ECO:0000256" key="10">
    <source>
        <dbReference type="ARBA" id="ARBA00039097"/>
    </source>
</evidence>
<keyword evidence="7" id="KW-1278">Translocase</keyword>
<dbReference type="PRINTS" id="PR00119">
    <property type="entry name" value="CATATPASE"/>
</dbReference>
<dbReference type="GO" id="GO:0005886">
    <property type="term" value="C:plasma membrane"/>
    <property type="evidence" value="ECO:0007669"/>
    <property type="project" value="UniProtKB-SubCell"/>
</dbReference>
<gene>
    <name evidence="15" type="ORF">CK498_06155</name>
</gene>
<dbReference type="InterPro" id="IPR059000">
    <property type="entry name" value="ATPase_P-type_domA"/>
</dbReference>
<dbReference type="SFLD" id="SFLDF00027">
    <property type="entry name" value="p-type_atpase"/>
    <property type="match status" value="1"/>
</dbReference>
<evidence type="ECO:0000256" key="12">
    <source>
        <dbReference type="RuleBase" id="RU362081"/>
    </source>
</evidence>
<evidence type="ECO:0000313" key="15">
    <source>
        <dbReference type="EMBL" id="PAU78297.1"/>
    </source>
</evidence>
<dbReference type="OrthoDB" id="9814270at2"/>
<keyword evidence="8 12" id="KW-1133">Transmembrane helix</keyword>
<evidence type="ECO:0000256" key="3">
    <source>
        <dbReference type="ARBA" id="ARBA00022692"/>
    </source>
</evidence>
<dbReference type="EMBL" id="NSKB01000002">
    <property type="protein sequence ID" value="PAU78297.1"/>
    <property type="molecule type" value="Genomic_DNA"/>
</dbReference>
<dbReference type="SUPFAM" id="SSF81665">
    <property type="entry name" value="Calcium ATPase, transmembrane domain M"/>
    <property type="match status" value="1"/>
</dbReference>
<dbReference type="FunFam" id="2.70.150.10:FF:000002">
    <property type="entry name" value="Copper-transporting ATPase 1, putative"/>
    <property type="match status" value="1"/>
</dbReference>
<keyword evidence="4 12" id="KW-0479">Metal-binding</keyword>
<dbReference type="InterPro" id="IPR018303">
    <property type="entry name" value="ATPase_P-typ_P_site"/>
</dbReference>
<dbReference type="PROSITE" id="PS50846">
    <property type="entry name" value="HMA_2"/>
    <property type="match status" value="1"/>
</dbReference>
<dbReference type="SUPFAM" id="SSF56784">
    <property type="entry name" value="HAD-like"/>
    <property type="match status" value="1"/>
</dbReference>
<dbReference type="PANTHER" id="PTHR48085">
    <property type="entry name" value="CADMIUM/ZINC-TRANSPORTING ATPASE HMA2-RELATED"/>
    <property type="match status" value="1"/>
</dbReference>
<dbReference type="GO" id="GO:0016887">
    <property type="term" value="F:ATP hydrolysis activity"/>
    <property type="evidence" value="ECO:0007669"/>
    <property type="project" value="InterPro"/>
</dbReference>
<dbReference type="EC" id="7.2.2.12" evidence="10"/>
<feature type="region of interest" description="Disordered" evidence="13">
    <location>
        <begin position="1"/>
        <end position="30"/>
    </location>
</feature>
<evidence type="ECO:0000256" key="6">
    <source>
        <dbReference type="ARBA" id="ARBA00022840"/>
    </source>
</evidence>
<dbReference type="PRINTS" id="PR00941">
    <property type="entry name" value="CDATPASE"/>
</dbReference>
<dbReference type="NCBIfam" id="TIGR01494">
    <property type="entry name" value="ATPase_P-type"/>
    <property type="match status" value="2"/>
</dbReference>
<dbReference type="AlphaFoldDB" id="A0A2A2F0Y3"/>
<dbReference type="GO" id="GO:0015086">
    <property type="term" value="F:cadmium ion transmembrane transporter activity"/>
    <property type="evidence" value="ECO:0007669"/>
    <property type="project" value="TreeGrafter"/>
</dbReference>
<name>A0A2A2F0Y3_9GAMM</name>
<comment type="caution">
    <text evidence="15">The sequence shown here is derived from an EMBL/GenBank/DDBJ whole genome shotgun (WGS) entry which is preliminary data.</text>
</comment>
<dbReference type="InterPro" id="IPR001757">
    <property type="entry name" value="P_typ_ATPase"/>
</dbReference>
<comment type="catalytic activity">
    <reaction evidence="11">
        <text>Zn(2+)(in) + ATP + H2O = Zn(2+)(out) + ADP + phosphate + H(+)</text>
        <dbReference type="Rhea" id="RHEA:20621"/>
        <dbReference type="ChEBI" id="CHEBI:15377"/>
        <dbReference type="ChEBI" id="CHEBI:15378"/>
        <dbReference type="ChEBI" id="CHEBI:29105"/>
        <dbReference type="ChEBI" id="CHEBI:30616"/>
        <dbReference type="ChEBI" id="CHEBI:43474"/>
        <dbReference type="ChEBI" id="CHEBI:456216"/>
        <dbReference type="EC" id="7.2.2.12"/>
    </reaction>
</comment>
<organism evidence="15 16">
    <name type="scientific">Halomonas salipaludis</name>
    <dbReference type="NCBI Taxonomy" id="2032625"/>
    <lineage>
        <taxon>Bacteria</taxon>
        <taxon>Pseudomonadati</taxon>
        <taxon>Pseudomonadota</taxon>
        <taxon>Gammaproteobacteria</taxon>
        <taxon>Oceanospirillales</taxon>
        <taxon>Halomonadaceae</taxon>
        <taxon>Halomonas</taxon>
    </lineage>
</organism>
<feature type="domain" description="HMA" evidence="14">
    <location>
        <begin position="30"/>
        <end position="94"/>
    </location>
</feature>
<feature type="transmembrane region" description="Helical" evidence="12">
    <location>
        <begin position="704"/>
        <end position="726"/>
    </location>
</feature>
<dbReference type="GO" id="GO:0016463">
    <property type="term" value="F:P-type zinc transporter activity"/>
    <property type="evidence" value="ECO:0007669"/>
    <property type="project" value="UniProtKB-EC"/>
</dbReference>
<keyword evidence="5 12" id="KW-0547">Nucleotide-binding</keyword>
<evidence type="ECO:0000256" key="7">
    <source>
        <dbReference type="ARBA" id="ARBA00022967"/>
    </source>
</evidence>
<feature type="transmembrane region" description="Helical" evidence="12">
    <location>
        <begin position="174"/>
        <end position="198"/>
    </location>
</feature>
<dbReference type="Pfam" id="PF00122">
    <property type="entry name" value="E1-E2_ATPase"/>
    <property type="match status" value="1"/>
</dbReference>
<feature type="compositionally biased region" description="Polar residues" evidence="13">
    <location>
        <begin position="1"/>
        <end position="11"/>
    </location>
</feature>
<evidence type="ECO:0000256" key="8">
    <source>
        <dbReference type="ARBA" id="ARBA00022989"/>
    </source>
</evidence>